<evidence type="ECO:0000256" key="3">
    <source>
        <dbReference type="ARBA" id="ARBA00022801"/>
    </source>
</evidence>
<sequence>MPKTSSSNESTNTPPYDSPKALQNYGTEGSSFNDKWVIFRQKKGPMFKEACESGITMTEETREVCIASETKHQKSCPIFEFEPETGMRRGSTLYHPTEDQIRLVIQHETGHATLTHHAANLVIDTLSHLTQQTYSVTNSSQ</sequence>
<keyword evidence="1 6" id="KW-0645">Protease</keyword>
<comment type="cofactor">
    <cofactor evidence="6">
        <name>Zn(2+)</name>
        <dbReference type="ChEBI" id="CHEBI:29105"/>
    </cofactor>
    <text evidence="6">Binds 1 zinc ion per subunit.</text>
</comment>
<evidence type="ECO:0000313" key="10">
    <source>
        <dbReference type="Proteomes" id="UP001283361"/>
    </source>
</evidence>
<dbReference type="GO" id="GO:0006508">
    <property type="term" value="P:proteolysis"/>
    <property type="evidence" value="ECO:0007669"/>
    <property type="project" value="UniProtKB-KW"/>
</dbReference>
<dbReference type="EMBL" id="JAWDGP010006450">
    <property type="protein sequence ID" value="KAK3741005.1"/>
    <property type="molecule type" value="Genomic_DNA"/>
</dbReference>
<name>A0AAE1CW98_9GAST</name>
<keyword evidence="5 6" id="KW-0482">Metalloprotease</keyword>
<keyword evidence="3 6" id="KW-0378">Hydrolase</keyword>
<evidence type="ECO:0000256" key="7">
    <source>
        <dbReference type="SAM" id="MobiDB-lite"/>
    </source>
</evidence>
<evidence type="ECO:0000256" key="6">
    <source>
        <dbReference type="RuleBase" id="RU003983"/>
    </source>
</evidence>
<evidence type="ECO:0000313" key="9">
    <source>
        <dbReference type="EMBL" id="KAK3741005.1"/>
    </source>
</evidence>
<evidence type="ECO:0000256" key="5">
    <source>
        <dbReference type="ARBA" id="ARBA00023049"/>
    </source>
</evidence>
<organism evidence="9 10">
    <name type="scientific">Elysia crispata</name>
    <name type="common">lettuce slug</name>
    <dbReference type="NCBI Taxonomy" id="231223"/>
    <lineage>
        <taxon>Eukaryota</taxon>
        <taxon>Metazoa</taxon>
        <taxon>Spiralia</taxon>
        <taxon>Lophotrochozoa</taxon>
        <taxon>Mollusca</taxon>
        <taxon>Gastropoda</taxon>
        <taxon>Heterobranchia</taxon>
        <taxon>Euthyneura</taxon>
        <taxon>Panpulmonata</taxon>
        <taxon>Sacoglossa</taxon>
        <taxon>Placobranchoidea</taxon>
        <taxon>Plakobranchidae</taxon>
        <taxon>Elysia</taxon>
    </lineage>
</organism>
<dbReference type="Pfam" id="PF01435">
    <property type="entry name" value="Peptidase_M48"/>
    <property type="match status" value="1"/>
</dbReference>
<evidence type="ECO:0000256" key="1">
    <source>
        <dbReference type="ARBA" id="ARBA00022670"/>
    </source>
</evidence>
<dbReference type="GO" id="GO:0046872">
    <property type="term" value="F:metal ion binding"/>
    <property type="evidence" value="ECO:0007669"/>
    <property type="project" value="UniProtKB-KW"/>
</dbReference>
<dbReference type="Proteomes" id="UP001283361">
    <property type="component" value="Unassembled WGS sequence"/>
</dbReference>
<evidence type="ECO:0000259" key="8">
    <source>
        <dbReference type="Pfam" id="PF01435"/>
    </source>
</evidence>
<evidence type="ECO:0000256" key="2">
    <source>
        <dbReference type="ARBA" id="ARBA00022723"/>
    </source>
</evidence>
<keyword evidence="2" id="KW-0479">Metal-binding</keyword>
<gene>
    <name evidence="9" type="ORF">RRG08_005695</name>
</gene>
<feature type="compositionally biased region" description="Low complexity" evidence="7">
    <location>
        <begin position="1"/>
        <end position="13"/>
    </location>
</feature>
<dbReference type="AlphaFoldDB" id="A0AAE1CW98"/>
<reference evidence="9" key="1">
    <citation type="journal article" date="2023" name="G3 (Bethesda)">
        <title>A reference genome for the long-term kleptoplast-retaining sea slug Elysia crispata morphotype clarki.</title>
        <authorList>
            <person name="Eastman K.E."/>
            <person name="Pendleton A.L."/>
            <person name="Shaikh M.A."/>
            <person name="Suttiyut T."/>
            <person name="Ogas R."/>
            <person name="Tomko P."/>
            <person name="Gavelis G."/>
            <person name="Widhalm J.R."/>
            <person name="Wisecaver J.H."/>
        </authorList>
    </citation>
    <scope>NUCLEOTIDE SEQUENCE</scope>
    <source>
        <strain evidence="9">ECLA1</strain>
    </source>
</reference>
<proteinExistence type="inferred from homology"/>
<comment type="caution">
    <text evidence="9">The sequence shown here is derived from an EMBL/GenBank/DDBJ whole genome shotgun (WGS) entry which is preliminary data.</text>
</comment>
<protein>
    <recommendedName>
        <fullName evidence="8">Peptidase M48 domain-containing protein</fullName>
    </recommendedName>
</protein>
<feature type="region of interest" description="Disordered" evidence="7">
    <location>
        <begin position="1"/>
        <end position="27"/>
    </location>
</feature>
<feature type="domain" description="Peptidase M48" evidence="8">
    <location>
        <begin position="96"/>
        <end position="131"/>
    </location>
</feature>
<keyword evidence="4 6" id="KW-0862">Zinc</keyword>
<dbReference type="InterPro" id="IPR001915">
    <property type="entry name" value="Peptidase_M48"/>
</dbReference>
<keyword evidence="10" id="KW-1185">Reference proteome</keyword>
<comment type="similarity">
    <text evidence="6">Belongs to the peptidase M48 family.</text>
</comment>
<dbReference type="GO" id="GO:0004222">
    <property type="term" value="F:metalloendopeptidase activity"/>
    <property type="evidence" value="ECO:0007669"/>
    <property type="project" value="InterPro"/>
</dbReference>
<evidence type="ECO:0000256" key="4">
    <source>
        <dbReference type="ARBA" id="ARBA00022833"/>
    </source>
</evidence>
<accession>A0AAE1CW98</accession>